<dbReference type="Pfam" id="PF06985">
    <property type="entry name" value="HET"/>
    <property type="match status" value="1"/>
</dbReference>
<comment type="caution">
    <text evidence="2">The sequence shown here is derived from an EMBL/GenBank/DDBJ whole genome shotgun (WGS) entry which is preliminary data.</text>
</comment>
<dbReference type="PANTHER" id="PTHR33112:SF12">
    <property type="entry name" value="HETEROKARYON INCOMPATIBILITY DOMAIN-CONTAINING PROTEIN"/>
    <property type="match status" value="1"/>
</dbReference>
<name>A0AA39V3T5_9LECA</name>
<dbReference type="PANTHER" id="PTHR33112">
    <property type="entry name" value="DOMAIN PROTEIN, PUTATIVE-RELATED"/>
    <property type="match status" value="1"/>
</dbReference>
<dbReference type="AlphaFoldDB" id="A0AA39V3T5"/>
<accession>A0AA39V3T5</accession>
<protein>
    <recommendedName>
        <fullName evidence="1">Heterokaryon incompatibility domain-containing protein</fullName>
    </recommendedName>
</protein>
<feature type="domain" description="Heterokaryon incompatibility" evidence="1">
    <location>
        <begin position="248"/>
        <end position="401"/>
    </location>
</feature>
<proteinExistence type="predicted"/>
<dbReference type="Proteomes" id="UP001166286">
    <property type="component" value="Unassembled WGS sequence"/>
</dbReference>
<gene>
    <name evidence="2" type="ORF">JMJ35_002402</name>
</gene>
<evidence type="ECO:0000313" key="3">
    <source>
        <dbReference type="Proteomes" id="UP001166286"/>
    </source>
</evidence>
<reference evidence="2" key="1">
    <citation type="submission" date="2023-03" db="EMBL/GenBank/DDBJ databases">
        <title>Complete genome of Cladonia borealis.</title>
        <authorList>
            <person name="Park H."/>
        </authorList>
    </citation>
    <scope>NUCLEOTIDE SEQUENCE</scope>
    <source>
        <strain evidence="2">ANT050790</strain>
    </source>
</reference>
<keyword evidence="3" id="KW-1185">Reference proteome</keyword>
<dbReference type="EMBL" id="JAFEKC020000004">
    <property type="protein sequence ID" value="KAK0515023.1"/>
    <property type="molecule type" value="Genomic_DNA"/>
</dbReference>
<dbReference type="InterPro" id="IPR010730">
    <property type="entry name" value="HET"/>
</dbReference>
<evidence type="ECO:0000313" key="2">
    <source>
        <dbReference type="EMBL" id="KAK0515023.1"/>
    </source>
</evidence>
<sequence>MGRGPAVFRFDQEHSVWINAVADSGSVRPELEWASVIQQADKAITLLSSIRAVARDEEEYSEFILGCVRYLRRCLERAANERGVKQMDFDLSNLEDYRETAISFLVQLGSKLDPEGSYDQNGLVGLTPSWQLTSDDVTHFVLLADQLDHKWDHWWCSVHISDNRSPRLPCGLYIDKLESLRDRLFAAPKLSPWVDIAEIRRWLDHCDEYHSDHCRFSSRSDEIFVQHPRWLIDVHRLCLVQAEPGQQYVALSYVWGSGKSFRTLRQNLARLQQEGSLKGPSSFVADETSGDKVDSAVDDPLPKTIRDVIAFTRQLGEKFLWVDSLCIVQDDYEEKEEHLSCMGSIYANAYVTVAATGGTAFGGLRGVENLTPSMERTTGPRRYLRKLQASVWNHRAWTFQEQVFSRRLLVFGEKEVSWECHCTVWFEGMDVIEGQCQNNNEVVAQGLSFAVPAKLWDYACHVEQYNRRALTFPEDALDAFGGILTTLSTVFIGGFICGLPRMFFDAALLWYNKSPLERRRAVRDQTRAMPPTWAWAAWGGAISFRDHAKTPEIIKPLVRWNYRAHGQNQWQPIAPDHNQQSLVPQKTTDELEGCARAVTTQSDQGDGNDTGFATLRKFHSHLLFSQPLRSFFQIGEIYGSVQVLLRKSAGMLTSCEALSLKSRDQLCEVVAVSALSGKDVYNVLWIEWDNGIAHRKGVGWVTKSAWSGQKSEPIDLILE</sequence>
<evidence type="ECO:0000259" key="1">
    <source>
        <dbReference type="Pfam" id="PF06985"/>
    </source>
</evidence>
<organism evidence="2 3">
    <name type="scientific">Cladonia borealis</name>
    <dbReference type="NCBI Taxonomy" id="184061"/>
    <lineage>
        <taxon>Eukaryota</taxon>
        <taxon>Fungi</taxon>
        <taxon>Dikarya</taxon>
        <taxon>Ascomycota</taxon>
        <taxon>Pezizomycotina</taxon>
        <taxon>Lecanoromycetes</taxon>
        <taxon>OSLEUM clade</taxon>
        <taxon>Lecanoromycetidae</taxon>
        <taxon>Lecanorales</taxon>
        <taxon>Lecanorineae</taxon>
        <taxon>Cladoniaceae</taxon>
        <taxon>Cladonia</taxon>
    </lineage>
</organism>